<gene>
    <name evidence="3" type="ORF">HNR06_005326</name>
</gene>
<reference evidence="3 4" key="1">
    <citation type="submission" date="2020-07" db="EMBL/GenBank/DDBJ databases">
        <title>Sequencing the genomes of 1000 actinobacteria strains.</title>
        <authorList>
            <person name="Klenk H.-P."/>
        </authorList>
    </citation>
    <scope>NUCLEOTIDE SEQUENCE [LARGE SCALE GENOMIC DNA]</scope>
    <source>
        <strain evidence="3 4">DSM 45278</strain>
    </source>
</reference>
<keyword evidence="1" id="KW-0723">Serine/threonine-protein kinase</keyword>
<comment type="caution">
    <text evidence="3">The sequence shown here is derived from an EMBL/GenBank/DDBJ whole genome shotgun (WGS) entry which is preliminary data.</text>
</comment>
<name>A0A7Y9XJ80_9ACTN</name>
<feature type="domain" description="Histidine kinase/HSP90-like ATPase" evidence="2">
    <location>
        <begin position="51"/>
        <end position="157"/>
    </location>
</feature>
<evidence type="ECO:0000256" key="1">
    <source>
        <dbReference type="ARBA" id="ARBA00022527"/>
    </source>
</evidence>
<dbReference type="InterPro" id="IPR003594">
    <property type="entry name" value="HATPase_dom"/>
</dbReference>
<dbReference type="RefSeq" id="WP_179811712.1">
    <property type="nucleotide sequence ID" value="NZ_JACCHL010000001.1"/>
</dbReference>
<dbReference type="SUPFAM" id="SSF55874">
    <property type="entry name" value="ATPase domain of HSP90 chaperone/DNA topoisomerase II/histidine kinase"/>
    <property type="match status" value="1"/>
</dbReference>
<evidence type="ECO:0000313" key="4">
    <source>
        <dbReference type="Proteomes" id="UP000584931"/>
    </source>
</evidence>
<proteinExistence type="predicted"/>
<protein>
    <submittedName>
        <fullName evidence="3">Anti-sigma regulatory factor (Ser/Thr protein kinase)</fullName>
    </submittedName>
</protein>
<accession>A0A7Y9XJ80</accession>
<keyword evidence="1" id="KW-0808">Transferase</keyword>
<dbReference type="CDD" id="cd16936">
    <property type="entry name" value="HATPase_RsbW-like"/>
    <property type="match status" value="1"/>
</dbReference>
<organism evidence="3 4">
    <name type="scientific">Nocardiopsis sinuspersici</name>
    <dbReference type="NCBI Taxonomy" id="501010"/>
    <lineage>
        <taxon>Bacteria</taxon>
        <taxon>Bacillati</taxon>
        <taxon>Actinomycetota</taxon>
        <taxon>Actinomycetes</taxon>
        <taxon>Streptosporangiales</taxon>
        <taxon>Nocardiopsidaceae</taxon>
        <taxon>Nocardiopsis</taxon>
    </lineage>
</organism>
<sequence length="187" mass="20775">MPATASLTGLPEVTVPLGELVPPRCRHYFTGDTDVRSYKARCYSFGGSVQYMPLVRAFLNTCAATQTEDYRYLFTLLGSELANNAVEHSRSGEPYGTYTLKCERRNGGLKLTCRDQGARDCARAEFDRCSYLRASPNGLDLNAESGRGLALIDALATTWGDNGIPEYRQVWFFLAYDLTDNLWNTAA</sequence>
<dbReference type="GO" id="GO:0004674">
    <property type="term" value="F:protein serine/threonine kinase activity"/>
    <property type="evidence" value="ECO:0007669"/>
    <property type="project" value="UniProtKB-KW"/>
</dbReference>
<dbReference type="PANTHER" id="PTHR35526">
    <property type="entry name" value="ANTI-SIGMA-F FACTOR RSBW-RELATED"/>
    <property type="match status" value="1"/>
</dbReference>
<evidence type="ECO:0000259" key="2">
    <source>
        <dbReference type="Pfam" id="PF13581"/>
    </source>
</evidence>
<dbReference type="AlphaFoldDB" id="A0A7Y9XJ80"/>
<dbReference type="Gene3D" id="3.30.565.10">
    <property type="entry name" value="Histidine kinase-like ATPase, C-terminal domain"/>
    <property type="match status" value="1"/>
</dbReference>
<dbReference type="Pfam" id="PF13581">
    <property type="entry name" value="HATPase_c_2"/>
    <property type="match status" value="1"/>
</dbReference>
<dbReference type="Proteomes" id="UP000584931">
    <property type="component" value="Unassembled WGS sequence"/>
</dbReference>
<dbReference type="InterPro" id="IPR036890">
    <property type="entry name" value="HATPase_C_sf"/>
</dbReference>
<dbReference type="PANTHER" id="PTHR35526:SF3">
    <property type="entry name" value="ANTI-SIGMA-F FACTOR RSBW"/>
    <property type="match status" value="1"/>
</dbReference>
<evidence type="ECO:0000313" key="3">
    <source>
        <dbReference type="EMBL" id="NYH55737.1"/>
    </source>
</evidence>
<dbReference type="EMBL" id="JACCHL010000001">
    <property type="protein sequence ID" value="NYH55737.1"/>
    <property type="molecule type" value="Genomic_DNA"/>
</dbReference>
<keyword evidence="1" id="KW-0418">Kinase</keyword>
<dbReference type="InterPro" id="IPR050267">
    <property type="entry name" value="Anti-sigma-factor_SerPK"/>
</dbReference>